<sequence>MAPVVTHVMEPVLLGEGPHWDHEDNALYFVGVPEYTVNKFVPATGKHTTTKFEFMPHFIIPVEGKKNHFFTTQGRKLVEIEWSGEDGAARIVRTVAEVDHDQPHNQFNDAKADPRGRLFAGTIGPGLTLETIMTGVGSLYRFDADGTAHKLATGMKLSNGMCWDLKEKAFYYVDSLVYTIWGYDYDVETGHIANRRDVFSLKEHGVSGVADGLTIDTDGNLWFATFDGSQIVKCDPRTGKLLEQIPIPAKQVTSLTFGGPNLDTLYVTTGRMDQAPHPAGAIFAVTGIAARGHPNERIKLN</sequence>
<gene>
    <name evidence="17" type="ORF">CINC_LOCUS3649</name>
</gene>
<keyword evidence="10 15" id="KW-0479">Metal-binding</keyword>
<dbReference type="FunFam" id="2.120.10.30:FF:000027">
    <property type="entry name" value="Regucalcin homologue"/>
    <property type="match status" value="1"/>
</dbReference>
<feature type="binding site" evidence="15">
    <location>
        <position position="211"/>
    </location>
    <ligand>
        <name>a divalent metal cation</name>
        <dbReference type="ChEBI" id="CHEBI:60240"/>
    </ligand>
</feature>
<evidence type="ECO:0000256" key="14">
    <source>
        <dbReference type="PIRSR" id="PIRSR605511-1"/>
    </source>
</evidence>
<feature type="active site" description="Proton donor/acceptor" evidence="14">
    <location>
        <position position="211"/>
    </location>
</feature>
<comment type="cofactor">
    <cofactor evidence="15">
        <name>Zn(2+)</name>
        <dbReference type="ChEBI" id="CHEBI:29105"/>
    </cofactor>
    <text evidence="15">Binds 1 divalent metal cation per subunit.</text>
</comment>
<dbReference type="GO" id="GO:0005509">
    <property type="term" value="F:calcium ion binding"/>
    <property type="evidence" value="ECO:0007669"/>
    <property type="project" value="TreeGrafter"/>
</dbReference>
<comment type="cofactor">
    <cofactor evidence="4">
        <name>Mg(2+)</name>
        <dbReference type="ChEBI" id="CHEBI:18420"/>
    </cofactor>
</comment>
<dbReference type="InterPro" id="IPR005511">
    <property type="entry name" value="SMP-30"/>
</dbReference>
<evidence type="ECO:0000256" key="7">
    <source>
        <dbReference type="ARBA" id="ARBA00013227"/>
    </source>
</evidence>
<reference evidence="17" key="1">
    <citation type="submission" date="2021-12" db="EMBL/GenBank/DDBJ databases">
        <authorList>
            <person name="King R."/>
        </authorList>
    </citation>
    <scope>NUCLEOTIDE SEQUENCE</scope>
</reference>
<dbReference type="PANTHER" id="PTHR10907:SF66">
    <property type="entry name" value="MIP34848P1-RELATED"/>
    <property type="match status" value="1"/>
</dbReference>
<dbReference type="Gene3D" id="2.120.10.30">
    <property type="entry name" value="TolB, C-terminal domain"/>
    <property type="match status" value="1"/>
</dbReference>
<dbReference type="Proteomes" id="UP001154114">
    <property type="component" value="Chromosome 15"/>
</dbReference>
<evidence type="ECO:0000256" key="10">
    <source>
        <dbReference type="ARBA" id="ARBA00022723"/>
    </source>
</evidence>
<evidence type="ECO:0000256" key="13">
    <source>
        <dbReference type="ARBA" id="ARBA00032464"/>
    </source>
</evidence>
<dbReference type="GO" id="GO:0004341">
    <property type="term" value="F:gluconolactonase activity"/>
    <property type="evidence" value="ECO:0007669"/>
    <property type="project" value="UniProtKB-EC"/>
</dbReference>
<organism evidence="17 18">
    <name type="scientific">Chrysodeixis includens</name>
    <name type="common">Soybean looper</name>
    <name type="synonym">Pseudoplusia includens</name>
    <dbReference type="NCBI Taxonomy" id="689277"/>
    <lineage>
        <taxon>Eukaryota</taxon>
        <taxon>Metazoa</taxon>
        <taxon>Ecdysozoa</taxon>
        <taxon>Arthropoda</taxon>
        <taxon>Hexapoda</taxon>
        <taxon>Insecta</taxon>
        <taxon>Pterygota</taxon>
        <taxon>Neoptera</taxon>
        <taxon>Endopterygota</taxon>
        <taxon>Lepidoptera</taxon>
        <taxon>Glossata</taxon>
        <taxon>Ditrysia</taxon>
        <taxon>Noctuoidea</taxon>
        <taxon>Noctuidae</taxon>
        <taxon>Plusiinae</taxon>
        <taxon>Chrysodeixis</taxon>
    </lineage>
</organism>
<dbReference type="InterPro" id="IPR011042">
    <property type="entry name" value="6-blade_b-propeller_TolB-like"/>
</dbReference>
<evidence type="ECO:0000256" key="3">
    <source>
        <dbReference type="ARBA" id="ARBA00001936"/>
    </source>
</evidence>
<dbReference type="InterPro" id="IPR013658">
    <property type="entry name" value="SGL"/>
</dbReference>
<keyword evidence="12" id="KW-0106">Calcium</keyword>
<evidence type="ECO:0000256" key="4">
    <source>
        <dbReference type="ARBA" id="ARBA00001946"/>
    </source>
</evidence>
<proteinExistence type="inferred from homology"/>
<comment type="cofactor">
    <cofactor evidence="2">
        <name>Ca(2+)</name>
        <dbReference type="ChEBI" id="CHEBI:29108"/>
    </cofactor>
</comment>
<evidence type="ECO:0000256" key="2">
    <source>
        <dbReference type="ARBA" id="ARBA00001913"/>
    </source>
</evidence>
<comment type="catalytic activity">
    <reaction evidence="1">
        <text>D-glucono-1,5-lactone + H2O = D-gluconate + H(+)</text>
        <dbReference type="Rhea" id="RHEA:10440"/>
        <dbReference type="ChEBI" id="CHEBI:15377"/>
        <dbReference type="ChEBI" id="CHEBI:15378"/>
        <dbReference type="ChEBI" id="CHEBI:16217"/>
        <dbReference type="ChEBI" id="CHEBI:18391"/>
        <dbReference type="EC" id="3.1.1.17"/>
    </reaction>
</comment>
<evidence type="ECO:0000313" key="17">
    <source>
        <dbReference type="EMBL" id="CAH0587186.1"/>
    </source>
</evidence>
<accession>A0A9P0FR82</accession>
<evidence type="ECO:0000256" key="12">
    <source>
        <dbReference type="ARBA" id="ARBA00022837"/>
    </source>
</evidence>
<dbReference type="GO" id="GO:0005737">
    <property type="term" value="C:cytoplasm"/>
    <property type="evidence" value="ECO:0007669"/>
    <property type="project" value="UniProtKB-SubCell"/>
</dbReference>
<dbReference type="PRINTS" id="PR01790">
    <property type="entry name" value="SMP30FAMILY"/>
</dbReference>
<comment type="subcellular location">
    <subcellularLocation>
        <location evidence="5">Cytoplasm</location>
    </subcellularLocation>
</comment>
<evidence type="ECO:0000313" key="18">
    <source>
        <dbReference type="Proteomes" id="UP001154114"/>
    </source>
</evidence>
<keyword evidence="18" id="KW-1185">Reference proteome</keyword>
<keyword evidence="9" id="KW-0963">Cytoplasm</keyword>
<dbReference type="SUPFAM" id="SSF63829">
    <property type="entry name" value="Calcium-dependent phosphotriesterase"/>
    <property type="match status" value="1"/>
</dbReference>
<feature type="binding site" evidence="15">
    <location>
        <position position="16"/>
    </location>
    <ligand>
        <name>a divalent metal cation</name>
        <dbReference type="ChEBI" id="CHEBI:60240"/>
    </ligand>
</feature>
<dbReference type="EC" id="3.1.1.17" evidence="7"/>
<dbReference type="AlphaFoldDB" id="A0A9P0FR82"/>
<feature type="binding site" evidence="15">
    <location>
        <position position="159"/>
    </location>
    <ligand>
        <name>a divalent metal cation</name>
        <dbReference type="ChEBI" id="CHEBI:60240"/>
    </ligand>
</feature>
<dbReference type="EMBL" id="LR824018">
    <property type="protein sequence ID" value="CAH0587186.1"/>
    <property type="molecule type" value="Genomic_DNA"/>
</dbReference>
<evidence type="ECO:0000256" key="8">
    <source>
        <dbReference type="ARBA" id="ARBA00016808"/>
    </source>
</evidence>
<keyword evidence="15" id="KW-0862">Zinc</keyword>
<evidence type="ECO:0000256" key="9">
    <source>
        <dbReference type="ARBA" id="ARBA00022490"/>
    </source>
</evidence>
<feature type="binding site" evidence="15">
    <location>
        <position position="108"/>
    </location>
    <ligand>
        <name>substrate</name>
    </ligand>
</feature>
<dbReference type="GO" id="GO:0019853">
    <property type="term" value="P:L-ascorbic acid biosynthetic process"/>
    <property type="evidence" value="ECO:0007669"/>
    <property type="project" value="TreeGrafter"/>
</dbReference>
<dbReference type="Pfam" id="PF08450">
    <property type="entry name" value="SGL"/>
    <property type="match status" value="1"/>
</dbReference>
<protein>
    <recommendedName>
        <fullName evidence="8">Regucalcin</fullName>
        <ecNumber evidence="7">3.1.1.17</ecNumber>
    </recommendedName>
    <alternativeName>
        <fullName evidence="13">Gluconolactonase</fullName>
    </alternativeName>
</protein>
<evidence type="ECO:0000256" key="1">
    <source>
        <dbReference type="ARBA" id="ARBA00001589"/>
    </source>
</evidence>
<feature type="domain" description="SMP-30/Gluconolactonase/LRE-like region" evidence="16">
    <location>
        <begin position="14"/>
        <end position="270"/>
    </location>
</feature>
<comment type="similarity">
    <text evidence="6">Belongs to the SMP-30/CGR1 family.</text>
</comment>
<evidence type="ECO:0000256" key="15">
    <source>
        <dbReference type="PIRSR" id="PIRSR605511-2"/>
    </source>
</evidence>
<evidence type="ECO:0000259" key="16">
    <source>
        <dbReference type="Pfam" id="PF08450"/>
    </source>
</evidence>
<comment type="cofactor">
    <cofactor evidence="3">
        <name>Mn(2+)</name>
        <dbReference type="ChEBI" id="CHEBI:29035"/>
    </cofactor>
</comment>
<evidence type="ECO:0000256" key="5">
    <source>
        <dbReference type="ARBA" id="ARBA00004496"/>
    </source>
</evidence>
<evidence type="ECO:0000256" key="6">
    <source>
        <dbReference type="ARBA" id="ARBA00008853"/>
    </source>
</evidence>
<evidence type="ECO:0000256" key="11">
    <source>
        <dbReference type="ARBA" id="ARBA00022801"/>
    </source>
</evidence>
<dbReference type="PANTHER" id="PTHR10907">
    <property type="entry name" value="REGUCALCIN"/>
    <property type="match status" value="1"/>
</dbReference>
<dbReference type="OrthoDB" id="423498at2759"/>
<keyword evidence="11" id="KW-0378">Hydrolase</keyword>
<name>A0A9P0FR82_CHRIL</name>